<evidence type="ECO:0000313" key="2">
    <source>
        <dbReference type="EMBL" id="KAF2084838.1"/>
    </source>
</evidence>
<keyword evidence="3" id="KW-1185">Reference proteome</keyword>
<evidence type="ECO:0000313" key="3">
    <source>
        <dbReference type="Proteomes" id="UP000799776"/>
    </source>
</evidence>
<sequence>MSSLIESLPMEMLEKICFYVSSKEDKSSFRLISKRFEAAGSSIFRELRLWPDLTKTDDRSIYEFPSVHGQIPECDYYEHILADPHLAKSVRSVHVDTWDCNLGDPVNRFNLLTMFCNITRVPNLKRATLRFPLPDREELRMPGYDYDGAMEDRTVLLDNFLEFMNMTNINELAIENFATICDCEDRQGPPEVLERLRSLTIVSELTTLRSESFHLPHLETLALGKHVFRHDDQVEWIIRHRKTLRNLYLDGCSLNYFAKFILDGDDSEDPRDGLILHPSFSLDGQDIGVVSYPKRWHHIFKRFQQKLDNLRNFGFGFIKQRYIFGFGVYPSEVVEDKLKNRIFEERYCSYDDTMISTDAQSVGDPFLGAPGAGEEYHVGFPFPRCDLEDALALNELLVSIGSPSDPKIVEMGRVAKDLETARRLRPYSTKIALMKGPTFRPKE</sequence>
<feature type="domain" description="F-box" evidence="1">
    <location>
        <begin position="2"/>
        <end position="53"/>
    </location>
</feature>
<protein>
    <recommendedName>
        <fullName evidence="1">F-box domain-containing protein</fullName>
    </recommendedName>
</protein>
<gene>
    <name evidence="2" type="ORF">K490DRAFT_59309</name>
</gene>
<dbReference type="AlphaFoldDB" id="A0A9P4LXB8"/>
<proteinExistence type="predicted"/>
<accession>A0A9P4LXB8</accession>
<dbReference type="PANTHER" id="PTHR42057">
    <property type="entry name" value="F-BOX DOMAIN PROTEIN (AFU_ORTHOLOGUE AFUA_4G00200)"/>
    <property type="match status" value="1"/>
</dbReference>
<dbReference type="PANTHER" id="PTHR42057:SF2">
    <property type="entry name" value="F-BOX DOMAIN PROTEIN (AFU_ORTHOLOGUE AFUA_4G00200)-RELATED"/>
    <property type="match status" value="1"/>
</dbReference>
<name>A0A9P4LXB8_9PEZI</name>
<dbReference type="Proteomes" id="UP000799776">
    <property type="component" value="Unassembled WGS sequence"/>
</dbReference>
<comment type="caution">
    <text evidence="2">The sequence shown here is derived from an EMBL/GenBank/DDBJ whole genome shotgun (WGS) entry which is preliminary data.</text>
</comment>
<organism evidence="2 3">
    <name type="scientific">Saccharata proteae CBS 121410</name>
    <dbReference type="NCBI Taxonomy" id="1314787"/>
    <lineage>
        <taxon>Eukaryota</taxon>
        <taxon>Fungi</taxon>
        <taxon>Dikarya</taxon>
        <taxon>Ascomycota</taxon>
        <taxon>Pezizomycotina</taxon>
        <taxon>Dothideomycetes</taxon>
        <taxon>Dothideomycetes incertae sedis</taxon>
        <taxon>Botryosphaeriales</taxon>
        <taxon>Saccharataceae</taxon>
        <taxon>Saccharata</taxon>
    </lineage>
</organism>
<dbReference type="EMBL" id="ML978737">
    <property type="protein sequence ID" value="KAF2084838.1"/>
    <property type="molecule type" value="Genomic_DNA"/>
</dbReference>
<dbReference type="OrthoDB" id="3140657at2759"/>
<evidence type="ECO:0000259" key="1">
    <source>
        <dbReference type="PROSITE" id="PS50181"/>
    </source>
</evidence>
<dbReference type="PROSITE" id="PS50181">
    <property type="entry name" value="FBOX"/>
    <property type="match status" value="1"/>
</dbReference>
<reference evidence="2" key="1">
    <citation type="journal article" date="2020" name="Stud. Mycol.">
        <title>101 Dothideomycetes genomes: a test case for predicting lifestyles and emergence of pathogens.</title>
        <authorList>
            <person name="Haridas S."/>
            <person name="Albert R."/>
            <person name="Binder M."/>
            <person name="Bloem J."/>
            <person name="Labutti K."/>
            <person name="Salamov A."/>
            <person name="Andreopoulos B."/>
            <person name="Baker S."/>
            <person name="Barry K."/>
            <person name="Bills G."/>
            <person name="Bluhm B."/>
            <person name="Cannon C."/>
            <person name="Castanera R."/>
            <person name="Culley D."/>
            <person name="Daum C."/>
            <person name="Ezra D."/>
            <person name="Gonzalez J."/>
            <person name="Henrissat B."/>
            <person name="Kuo A."/>
            <person name="Liang C."/>
            <person name="Lipzen A."/>
            <person name="Lutzoni F."/>
            <person name="Magnuson J."/>
            <person name="Mondo S."/>
            <person name="Nolan M."/>
            <person name="Ohm R."/>
            <person name="Pangilinan J."/>
            <person name="Park H.-J."/>
            <person name="Ramirez L."/>
            <person name="Alfaro M."/>
            <person name="Sun H."/>
            <person name="Tritt A."/>
            <person name="Yoshinaga Y."/>
            <person name="Zwiers L.-H."/>
            <person name="Turgeon B."/>
            <person name="Goodwin S."/>
            <person name="Spatafora J."/>
            <person name="Crous P."/>
            <person name="Grigoriev I."/>
        </authorList>
    </citation>
    <scope>NUCLEOTIDE SEQUENCE</scope>
    <source>
        <strain evidence="2">CBS 121410</strain>
    </source>
</reference>
<dbReference type="InterPro" id="IPR001810">
    <property type="entry name" value="F-box_dom"/>
</dbReference>